<dbReference type="EMBL" id="JAASRO010000001">
    <property type="protein sequence ID" value="NIK61248.1"/>
    <property type="molecule type" value="Genomic_DNA"/>
</dbReference>
<gene>
    <name evidence="3" type="ORF">BJY22_006965</name>
</gene>
<name>A0A7X6A4U3_9ACTN</name>
<dbReference type="Proteomes" id="UP000555407">
    <property type="component" value="Unassembled WGS sequence"/>
</dbReference>
<keyword evidence="2" id="KW-0732">Signal</keyword>
<feature type="compositionally biased region" description="Low complexity" evidence="1">
    <location>
        <begin position="35"/>
        <end position="71"/>
    </location>
</feature>
<reference evidence="3 4" key="1">
    <citation type="submission" date="2020-03" db="EMBL/GenBank/DDBJ databases">
        <title>Sequencing the genomes of 1000 actinobacteria strains.</title>
        <authorList>
            <person name="Klenk H.-P."/>
        </authorList>
    </citation>
    <scope>NUCLEOTIDE SEQUENCE [LARGE SCALE GENOMIC DNA]</scope>
    <source>
        <strain evidence="3 4">DSM 45490</strain>
    </source>
</reference>
<feature type="chain" id="PRO_5031339470" evidence="2">
    <location>
        <begin position="34"/>
        <end position="169"/>
    </location>
</feature>
<evidence type="ECO:0000313" key="4">
    <source>
        <dbReference type="Proteomes" id="UP000555407"/>
    </source>
</evidence>
<sequence>MGRNRGVFAVVATVSAVALGGALGLGMVVQAGATSNTTSTTTTTSTYTPPTTTTTTTTTTSTPPTTTTTTPGDGNWCSPGFWKNNPLAVAETGVNMAQSYNALFDPDVDGTKKGGVANPTLRQVLDNPQIYGGEAFNDVGDLLSAEHPDVNFTGERVEDSCPLSADASR</sequence>
<evidence type="ECO:0000313" key="3">
    <source>
        <dbReference type="EMBL" id="NIK61248.1"/>
    </source>
</evidence>
<feature type="region of interest" description="Disordered" evidence="1">
    <location>
        <begin position="35"/>
        <end position="74"/>
    </location>
</feature>
<feature type="signal peptide" evidence="2">
    <location>
        <begin position="1"/>
        <end position="33"/>
    </location>
</feature>
<organism evidence="3 4">
    <name type="scientific">Kribbella shirazensis</name>
    <dbReference type="NCBI Taxonomy" id="1105143"/>
    <lineage>
        <taxon>Bacteria</taxon>
        <taxon>Bacillati</taxon>
        <taxon>Actinomycetota</taxon>
        <taxon>Actinomycetes</taxon>
        <taxon>Propionibacteriales</taxon>
        <taxon>Kribbellaceae</taxon>
        <taxon>Kribbella</taxon>
    </lineage>
</organism>
<proteinExistence type="predicted"/>
<dbReference type="AlphaFoldDB" id="A0A7X6A4U3"/>
<protein>
    <submittedName>
        <fullName evidence="3">Uncharacterized protein</fullName>
    </submittedName>
</protein>
<dbReference type="RefSeq" id="WP_167203119.1">
    <property type="nucleotide sequence ID" value="NZ_JAASRO010000001.1"/>
</dbReference>
<comment type="caution">
    <text evidence="3">The sequence shown here is derived from an EMBL/GenBank/DDBJ whole genome shotgun (WGS) entry which is preliminary data.</text>
</comment>
<accession>A0A7X6A4U3</accession>
<keyword evidence="4" id="KW-1185">Reference proteome</keyword>
<evidence type="ECO:0000256" key="1">
    <source>
        <dbReference type="SAM" id="MobiDB-lite"/>
    </source>
</evidence>
<evidence type="ECO:0000256" key="2">
    <source>
        <dbReference type="SAM" id="SignalP"/>
    </source>
</evidence>